<proteinExistence type="predicted"/>
<feature type="compositionally biased region" description="Basic and acidic residues" evidence="1">
    <location>
        <begin position="428"/>
        <end position="447"/>
    </location>
</feature>
<dbReference type="Gene3D" id="3.40.91.90">
    <property type="entry name" value="Influenza RNA-dependent RNA polymerase subunit PA, endonuclease domain"/>
    <property type="match status" value="1"/>
</dbReference>
<dbReference type="GO" id="GO:0003723">
    <property type="term" value="F:RNA binding"/>
    <property type="evidence" value="ECO:0007669"/>
    <property type="project" value="InterPro"/>
</dbReference>
<dbReference type="InterPro" id="IPR001009">
    <property type="entry name" value="PA/PA-X"/>
</dbReference>
<sequence>MDFDQAVSQILPKPLLERARQVAEAEQWESTGPGFAAFAMHYYCCTTICDENTYKDGKPTVNDGQPRYTCLEGMTSANADFVLNNLCAENALDRPKFKPDIFDHLRLRFLEIGLTISEPAGYFVRKMKKLEEEPLIDVAIFSYQGTSLCSDPDSVDETTEFAVKTTMLHFENSLIALSLWDTYKEGLGVGTGKNQMLLGNAGSTPNVEELNADGKMPDSLIPEFMEKELDCLVPQSGKTFEQYAKLISTKAFREKCRETHLRTLQTAMMTEPLVVCRATKDGMSLDAAKAKYEEVYQAGAIAHRSSEANLTVLDVKLRPYILPSPEVYPECPDTNIYPDENSHEIALPRTLEKITPAQRMTQLGKILPPPSEWRLVRLVLDGNTQKKVGIEGMMKSIAAEALTGVKSLNAKGPDTRFIFGIGMKPKKQKTDEPYPDDLKQDDGDGPPKRAPPTWMGQALETLAAVDMRESPNFELPVIGKPKSEIEAHGARVSTLLLKSIAQSHLRRCIDTMSKTSEALLGEATGYTSQVKAMPMGRAGPSGDYHCSGFLVKGPSHPTSPNTCIPILSAVFTTIPPDASARYSKWAFWEVGPTLDGTMLYLRTKQGGTDLSRLDYAITSYNCLIPAMSTVETMIEEEAERARRISATPENISWMKTAEQATFPLYKDPKRRADIHQLMRTLAATFFLDICYSGPLLEGFTAESRRYMMILQSMKDDRATFMFAPWESIAEAEEAFKNNPWALHRGVMFNQIVNEIV</sequence>
<dbReference type="GO" id="GO:0039694">
    <property type="term" value="P:viral RNA genome replication"/>
    <property type="evidence" value="ECO:0007669"/>
    <property type="project" value="InterPro"/>
</dbReference>
<accession>A0A2P1GNR4</accession>
<name>A0A2P1GNR4_9ORTO</name>
<dbReference type="Pfam" id="PF00603">
    <property type="entry name" value="Flu_PA"/>
    <property type="match status" value="2"/>
</dbReference>
<protein>
    <submittedName>
        <fullName evidence="2">PA</fullName>
    </submittedName>
</protein>
<dbReference type="InterPro" id="IPR038372">
    <property type="entry name" value="PA/PA-X_sf"/>
</dbReference>
<evidence type="ECO:0000313" key="2">
    <source>
        <dbReference type="EMBL" id="AVM87637.1"/>
    </source>
</evidence>
<organism evidence="2">
    <name type="scientific">Wenling hagfish influenza virus</name>
    <dbReference type="NCBI Taxonomy" id="2116481"/>
    <lineage>
        <taxon>Viruses</taxon>
        <taxon>Riboviria</taxon>
        <taxon>Orthornavirae</taxon>
        <taxon>Negarnaviricota</taxon>
        <taxon>Polyploviricotina</taxon>
        <taxon>Insthoviricetes</taxon>
        <taxon>Articulavirales</taxon>
        <taxon>Orthomyxoviridae</taxon>
    </lineage>
</organism>
<feature type="region of interest" description="Disordered" evidence="1">
    <location>
        <begin position="422"/>
        <end position="452"/>
    </location>
</feature>
<evidence type="ECO:0000256" key="1">
    <source>
        <dbReference type="SAM" id="MobiDB-lite"/>
    </source>
</evidence>
<dbReference type="EMBL" id="MG600053">
    <property type="protein sequence ID" value="AVM87637.1"/>
    <property type="molecule type" value="Viral_cRNA"/>
</dbReference>
<reference evidence="2" key="1">
    <citation type="journal article" date="2018" name="Nature">
        <title>The evolutionary history of vertebrate RNA viruses.</title>
        <authorList>
            <person name="Shi M."/>
            <person name="Lin X.D."/>
            <person name="Chen X."/>
            <person name="Tian J.H."/>
            <person name="Chen L.J."/>
            <person name="Li K."/>
            <person name="Wang W."/>
            <person name="Eden J.S."/>
            <person name="Shen J.J."/>
            <person name="Liu L."/>
            <person name="Holmes E.C."/>
            <person name="Zhang Y.Z."/>
        </authorList>
    </citation>
    <scope>NUCLEOTIDE SEQUENCE</scope>
    <source>
        <strain evidence="2">DHMMS23081</strain>
    </source>
</reference>